<dbReference type="InterPro" id="IPR000157">
    <property type="entry name" value="TIR_dom"/>
</dbReference>
<gene>
    <name evidence="2" type="ORF">CVM73_02405</name>
</gene>
<evidence type="ECO:0000313" key="3">
    <source>
        <dbReference type="Proteomes" id="UP000231194"/>
    </source>
</evidence>
<keyword evidence="3" id="KW-1185">Reference proteome</keyword>
<dbReference type="SUPFAM" id="SSF52200">
    <property type="entry name" value="Toll/Interleukin receptor TIR domain"/>
    <property type="match status" value="1"/>
</dbReference>
<organism evidence="2 3">
    <name type="scientific">Bradyrhizobium forestalis</name>
    <dbReference type="NCBI Taxonomy" id="1419263"/>
    <lineage>
        <taxon>Bacteria</taxon>
        <taxon>Pseudomonadati</taxon>
        <taxon>Pseudomonadota</taxon>
        <taxon>Alphaproteobacteria</taxon>
        <taxon>Hyphomicrobiales</taxon>
        <taxon>Nitrobacteraceae</taxon>
        <taxon>Bradyrhizobium</taxon>
    </lineage>
</organism>
<dbReference type="Pfam" id="PF13676">
    <property type="entry name" value="TIR_2"/>
    <property type="match status" value="1"/>
</dbReference>
<name>A0A2M8RF50_9BRAD</name>
<sequence length="461" mass="52157">MAPNPIFISHRSEYGRIARAMKKVIETASHGQIDVFISEDIPRGNEWRPSIEHHLRTAQSLFLLYGAPYEDWSWCFYEAGYFVAAKPAATDRRIFCVIRPNVNAPGPLSHLQMLTSKDQLIKELIGIFERNAIDVDANELRGLVGKLESSLFSEIREFDGYPRVHFVACDAELAQGQIPPAAQFTGDDNVLGDLFTIQAQSVPWCKVQRLANTETGRQNFVYKWLEETAQILLAARENEFVAPQAVLIGRGGRRYRTLLHRARVQGDGDYRCEFLAIEEVGGPLTGLSSKQLSLLTAIRMGYRFRSEIIQKFPADFDAQSSDERERRIQQIPRVIEDLTVESRTRGNISTEDFLAAFDEVECEKMSRLLDYWPILAREMYRSLGLSSDGKTVIRPGLVGSDVERYRTVLKAMRLLNIEFLSRSCARVAQMMKRSEQELTDNAKALEDAVKALTGPDIKTAA</sequence>
<dbReference type="GO" id="GO:0007165">
    <property type="term" value="P:signal transduction"/>
    <property type="evidence" value="ECO:0007669"/>
    <property type="project" value="InterPro"/>
</dbReference>
<protein>
    <recommendedName>
        <fullName evidence="1">TIR domain-containing protein</fullName>
    </recommendedName>
</protein>
<dbReference type="RefSeq" id="WP_100230433.1">
    <property type="nucleotide sequence ID" value="NZ_PGVG01000002.1"/>
</dbReference>
<dbReference type="EMBL" id="PGVG01000002">
    <property type="protein sequence ID" value="PJG56440.1"/>
    <property type="molecule type" value="Genomic_DNA"/>
</dbReference>
<proteinExistence type="predicted"/>
<evidence type="ECO:0000313" key="2">
    <source>
        <dbReference type="EMBL" id="PJG56440.1"/>
    </source>
</evidence>
<comment type="caution">
    <text evidence="2">The sequence shown here is derived from an EMBL/GenBank/DDBJ whole genome shotgun (WGS) entry which is preliminary data.</text>
</comment>
<evidence type="ECO:0000259" key="1">
    <source>
        <dbReference type="Pfam" id="PF13676"/>
    </source>
</evidence>
<accession>A0A2M8RF50</accession>
<feature type="domain" description="TIR" evidence="1">
    <location>
        <begin position="6"/>
        <end position="115"/>
    </location>
</feature>
<dbReference type="Gene3D" id="3.40.50.10140">
    <property type="entry name" value="Toll/interleukin-1 receptor homology (TIR) domain"/>
    <property type="match status" value="1"/>
</dbReference>
<dbReference type="OrthoDB" id="8176681at2"/>
<reference evidence="2 3" key="1">
    <citation type="submission" date="2017-11" db="EMBL/GenBank/DDBJ databases">
        <title>Bradyrhizobium forestalis sp. nov., an efficient nitrogen-fixing bacterium isolated from nodules of forest legume species in the Amazon.</title>
        <authorList>
            <person name="Costa E.M."/>
            <person name="Guimaraes A."/>
            <person name="Carvalho T.S."/>
            <person name="Rodrigues T.L."/>
            <person name="Ribeiro P.R.A."/>
            <person name="Lebbe L."/>
            <person name="Willems A."/>
            <person name="Moreira F.M.S."/>
        </authorList>
    </citation>
    <scope>NUCLEOTIDE SEQUENCE [LARGE SCALE GENOMIC DNA]</scope>
    <source>
        <strain evidence="2 3">INPA54B</strain>
    </source>
</reference>
<dbReference type="Proteomes" id="UP000231194">
    <property type="component" value="Unassembled WGS sequence"/>
</dbReference>
<dbReference type="InterPro" id="IPR035897">
    <property type="entry name" value="Toll_tir_struct_dom_sf"/>
</dbReference>
<dbReference type="AlphaFoldDB" id="A0A2M8RF50"/>